<dbReference type="GO" id="GO:0046872">
    <property type="term" value="F:metal ion binding"/>
    <property type="evidence" value="ECO:0007669"/>
    <property type="project" value="UniProtKB-KW"/>
</dbReference>
<evidence type="ECO:0000256" key="3">
    <source>
        <dbReference type="ARBA" id="ARBA00007707"/>
    </source>
</evidence>
<dbReference type="GO" id="GO:0006048">
    <property type="term" value="P:UDP-N-acetylglucosamine biosynthetic process"/>
    <property type="evidence" value="ECO:0007669"/>
    <property type="project" value="InterPro"/>
</dbReference>
<protein>
    <recommendedName>
        <fullName evidence="20">UDP-N-acetylglucosamine diphosphorylase</fullName>
    </recommendedName>
</protein>
<evidence type="ECO:0000256" key="1">
    <source>
        <dbReference type="ARBA" id="ARBA00001946"/>
    </source>
</evidence>
<dbReference type="Gene3D" id="2.160.10.10">
    <property type="entry name" value="Hexapeptide repeat proteins"/>
    <property type="match status" value="1"/>
</dbReference>
<dbReference type="InterPro" id="IPR050065">
    <property type="entry name" value="GlmU-like"/>
</dbReference>
<evidence type="ECO:0000256" key="12">
    <source>
        <dbReference type="ARBA" id="ARBA00023268"/>
    </source>
</evidence>
<dbReference type="GO" id="GO:0071555">
    <property type="term" value="P:cell wall organization"/>
    <property type="evidence" value="ECO:0007669"/>
    <property type="project" value="UniProtKB-KW"/>
</dbReference>
<gene>
    <name evidence="18" type="ORF">B5F17_08705</name>
</gene>
<evidence type="ECO:0008006" key="20">
    <source>
        <dbReference type="Google" id="ProtNLM"/>
    </source>
</evidence>
<evidence type="ECO:0000256" key="13">
    <source>
        <dbReference type="ARBA" id="ARBA00023315"/>
    </source>
</evidence>
<comment type="function">
    <text evidence="17">Catalyzes the last two sequential reactions in the de novo biosynthetic pathway for UDP-N-acetylglucosamine (UDP-GlcNAc). The C-terminal domain catalyzes the transfer of acetyl group from acetyl coenzyme A to glucosamine-1-phosphate (GlcN-1-P) to produce N-acetylglucosamine-1-phosphate (GlcNAc-1-P), which is converted into UDP-GlcNAc by the transfer of uridine 5-monophosphate (from uridine 5-triphosphate), a reaction catalyzed by the N-terminal domain.</text>
</comment>
<keyword evidence="13" id="KW-0012">Acyltransferase</keyword>
<evidence type="ECO:0000256" key="2">
    <source>
        <dbReference type="ARBA" id="ARBA00004496"/>
    </source>
</evidence>
<dbReference type="PANTHER" id="PTHR43584:SF3">
    <property type="entry name" value="BIFUNCTIONAL PROTEIN GLMU"/>
    <property type="match status" value="1"/>
</dbReference>
<sequence length="383" mass="40298">MSQITTILRGAQKAYETPVLFQSAGAWVKSALAEAGFREGVIETAGDNVLLIGAPCPELTAAEYQRLVQNHMAVGADFTVFAAHMPPRDAADSITRIAPDTVPVVCARTEALAALPDGDLIAAVNQAISAGKSVEVVLAEPVVPVVDGVSAFEAQKRLCARINMRHIAAGVQIFAPDSVYIAPDAVIGAGTVILPGTIIRAGCVIGSDCKIGPNSLLEHAKVGDRTSVNSSQVYESTIGADATVGPFAYVRPGCNVGNKTRIGDFVELKKAEIGNGTKVSHLTYIGDATVGERVNFGCGTVVVNYDGYHKFHTYIGDDCFIGCNTNLVSPVKLGDRVFTAAGTTVTKDVPDGALAVARARQTTLEGWNDKRRARMEAEKADKK</sequence>
<evidence type="ECO:0000313" key="18">
    <source>
        <dbReference type="EMBL" id="OUP52553.1"/>
    </source>
</evidence>
<comment type="subcellular location">
    <subcellularLocation>
        <location evidence="2">Cytoplasm</location>
    </subcellularLocation>
</comment>
<evidence type="ECO:0000256" key="8">
    <source>
        <dbReference type="ARBA" id="ARBA00022723"/>
    </source>
</evidence>
<reference evidence="19" key="1">
    <citation type="submission" date="2017-04" db="EMBL/GenBank/DDBJ databases">
        <title>Function of individual gut microbiota members based on whole genome sequencing of pure cultures obtained from chicken caecum.</title>
        <authorList>
            <person name="Medvecky M."/>
            <person name="Cejkova D."/>
            <person name="Polansky O."/>
            <person name="Karasova D."/>
            <person name="Kubasova T."/>
            <person name="Cizek A."/>
            <person name="Rychlik I."/>
        </authorList>
    </citation>
    <scope>NUCLEOTIDE SEQUENCE [LARGE SCALE GENOMIC DNA]</scope>
    <source>
        <strain evidence="19">An180</strain>
    </source>
</reference>
<dbReference type="InterPro" id="IPR029044">
    <property type="entry name" value="Nucleotide-diphossugar_trans"/>
</dbReference>
<dbReference type="GO" id="GO:0019134">
    <property type="term" value="F:glucosamine-1-phosphate N-acetyltransferase activity"/>
    <property type="evidence" value="ECO:0007669"/>
    <property type="project" value="UniProtKB-EC"/>
</dbReference>
<dbReference type="PANTHER" id="PTHR43584">
    <property type="entry name" value="NUCLEOTIDYL TRANSFERASE"/>
    <property type="match status" value="1"/>
</dbReference>
<dbReference type="InterPro" id="IPR011004">
    <property type="entry name" value="Trimer_LpxA-like_sf"/>
</dbReference>
<dbReference type="AlphaFoldDB" id="A0A1Y4L722"/>
<dbReference type="GO" id="GO:0008360">
    <property type="term" value="P:regulation of cell shape"/>
    <property type="evidence" value="ECO:0007669"/>
    <property type="project" value="UniProtKB-KW"/>
</dbReference>
<evidence type="ECO:0000256" key="14">
    <source>
        <dbReference type="ARBA" id="ARBA00023316"/>
    </source>
</evidence>
<evidence type="ECO:0000313" key="19">
    <source>
        <dbReference type="Proteomes" id="UP000195897"/>
    </source>
</evidence>
<comment type="similarity">
    <text evidence="3">In the C-terminal section; belongs to the transferase hexapeptide repeat family.</text>
</comment>
<dbReference type="InterPro" id="IPR038009">
    <property type="entry name" value="GlmU_C_LbH"/>
</dbReference>
<evidence type="ECO:0000256" key="17">
    <source>
        <dbReference type="ARBA" id="ARBA00049628"/>
    </source>
</evidence>
<evidence type="ECO:0000256" key="15">
    <source>
        <dbReference type="ARBA" id="ARBA00048247"/>
    </source>
</evidence>
<evidence type="ECO:0000256" key="10">
    <source>
        <dbReference type="ARBA" id="ARBA00022960"/>
    </source>
</evidence>
<name>A0A1Y4L722_9FIRM</name>
<evidence type="ECO:0000256" key="7">
    <source>
        <dbReference type="ARBA" id="ARBA00022695"/>
    </source>
</evidence>
<dbReference type="Proteomes" id="UP000195897">
    <property type="component" value="Unassembled WGS sequence"/>
</dbReference>
<evidence type="ECO:0000256" key="16">
    <source>
        <dbReference type="ARBA" id="ARBA00048493"/>
    </source>
</evidence>
<evidence type="ECO:0000256" key="4">
    <source>
        <dbReference type="ARBA" id="ARBA00007947"/>
    </source>
</evidence>
<dbReference type="InterPro" id="IPR001451">
    <property type="entry name" value="Hexapep"/>
</dbReference>
<dbReference type="EMBL" id="NFKK01000009">
    <property type="protein sequence ID" value="OUP52553.1"/>
    <property type="molecule type" value="Genomic_DNA"/>
</dbReference>
<comment type="similarity">
    <text evidence="4">In the N-terminal section; belongs to the N-acetylglucosamine-1-phosphate uridyltransferase family.</text>
</comment>
<proteinExistence type="inferred from homology"/>
<keyword evidence="12" id="KW-0511">Multifunctional enzyme</keyword>
<keyword evidence="7" id="KW-0548">Nucleotidyltransferase</keyword>
<dbReference type="GO" id="GO:0009252">
    <property type="term" value="P:peptidoglycan biosynthetic process"/>
    <property type="evidence" value="ECO:0007669"/>
    <property type="project" value="UniProtKB-KW"/>
</dbReference>
<keyword evidence="11" id="KW-0573">Peptidoglycan synthesis</keyword>
<evidence type="ECO:0000256" key="11">
    <source>
        <dbReference type="ARBA" id="ARBA00022984"/>
    </source>
</evidence>
<comment type="catalytic activity">
    <reaction evidence="16">
        <text>N-acetyl-alpha-D-glucosamine 1-phosphate + UTP + H(+) = UDP-N-acetyl-alpha-D-glucosamine + diphosphate</text>
        <dbReference type="Rhea" id="RHEA:13509"/>
        <dbReference type="ChEBI" id="CHEBI:15378"/>
        <dbReference type="ChEBI" id="CHEBI:33019"/>
        <dbReference type="ChEBI" id="CHEBI:46398"/>
        <dbReference type="ChEBI" id="CHEBI:57705"/>
        <dbReference type="ChEBI" id="CHEBI:57776"/>
        <dbReference type="EC" id="2.7.7.23"/>
    </reaction>
</comment>
<keyword evidence="8" id="KW-0479">Metal-binding</keyword>
<keyword evidence="9" id="KW-0460">Magnesium</keyword>
<comment type="catalytic activity">
    <reaction evidence="15">
        <text>alpha-D-glucosamine 1-phosphate + acetyl-CoA = N-acetyl-alpha-D-glucosamine 1-phosphate + CoA + H(+)</text>
        <dbReference type="Rhea" id="RHEA:13725"/>
        <dbReference type="ChEBI" id="CHEBI:15378"/>
        <dbReference type="ChEBI" id="CHEBI:57287"/>
        <dbReference type="ChEBI" id="CHEBI:57288"/>
        <dbReference type="ChEBI" id="CHEBI:57776"/>
        <dbReference type="ChEBI" id="CHEBI:58516"/>
        <dbReference type="EC" id="2.3.1.157"/>
    </reaction>
</comment>
<comment type="cofactor">
    <cofactor evidence="1">
        <name>Mg(2+)</name>
        <dbReference type="ChEBI" id="CHEBI:18420"/>
    </cofactor>
</comment>
<comment type="caution">
    <text evidence="18">The sequence shown here is derived from an EMBL/GenBank/DDBJ whole genome shotgun (WGS) entry which is preliminary data.</text>
</comment>
<keyword evidence="14" id="KW-0961">Cell wall biogenesis/degradation</keyword>
<keyword evidence="5" id="KW-0963">Cytoplasm</keyword>
<organism evidence="18 19">
    <name type="scientific">Butyricicoccus pullicaecorum</name>
    <dbReference type="NCBI Taxonomy" id="501571"/>
    <lineage>
        <taxon>Bacteria</taxon>
        <taxon>Bacillati</taxon>
        <taxon>Bacillota</taxon>
        <taxon>Clostridia</taxon>
        <taxon>Eubacteriales</taxon>
        <taxon>Butyricicoccaceae</taxon>
        <taxon>Butyricicoccus</taxon>
    </lineage>
</organism>
<dbReference type="SUPFAM" id="SSF53448">
    <property type="entry name" value="Nucleotide-diphospho-sugar transferases"/>
    <property type="match status" value="1"/>
</dbReference>
<dbReference type="GO" id="GO:0005737">
    <property type="term" value="C:cytoplasm"/>
    <property type="evidence" value="ECO:0007669"/>
    <property type="project" value="UniProtKB-SubCell"/>
</dbReference>
<evidence type="ECO:0000256" key="6">
    <source>
        <dbReference type="ARBA" id="ARBA00022679"/>
    </source>
</evidence>
<keyword evidence="6" id="KW-0808">Transferase</keyword>
<evidence type="ECO:0000256" key="5">
    <source>
        <dbReference type="ARBA" id="ARBA00022490"/>
    </source>
</evidence>
<dbReference type="SUPFAM" id="SSF51161">
    <property type="entry name" value="Trimeric LpxA-like enzymes"/>
    <property type="match status" value="1"/>
</dbReference>
<accession>A0A1Y4L722</accession>
<evidence type="ECO:0000256" key="9">
    <source>
        <dbReference type="ARBA" id="ARBA00022842"/>
    </source>
</evidence>
<dbReference type="RefSeq" id="WP_087373066.1">
    <property type="nucleotide sequence ID" value="NZ_NFKK01000009.1"/>
</dbReference>
<dbReference type="GO" id="GO:0003977">
    <property type="term" value="F:UDP-N-acetylglucosamine diphosphorylase activity"/>
    <property type="evidence" value="ECO:0007669"/>
    <property type="project" value="UniProtKB-EC"/>
</dbReference>
<keyword evidence="10" id="KW-0133">Cell shape</keyword>
<dbReference type="Pfam" id="PF00132">
    <property type="entry name" value="Hexapep"/>
    <property type="match status" value="3"/>
</dbReference>
<dbReference type="CDD" id="cd03353">
    <property type="entry name" value="LbH_GlmU_C"/>
    <property type="match status" value="1"/>
</dbReference>